<evidence type="ECO:0000313" key="2">
    <source>
        <dbReference type="EMBL" id="KRM05617.1"/>
    </source>
</evidence>
<evidence type="ECO:0000256" key="1">
    <source>
        <dbReference type="SAM" id="MobiDB-lite"/>
    </source>
</evidence>
<reference evidence="2 3" key="1">
    <citation type="journal article" date="2015" name="Genome Announc.">
        <title>Expanding the biotechnology potential of lactobacilli through comparative genomics of 213 strains and associated genera.</title>
        <authorList>
            <person name="Sun Z."/>
            <person name="Harris H.M."/>
            <person name="McCann A."/>
            <person name="Guo C."/>
            <person name="Argimon S."/>
            <person name="Zhang W."/>
            <person name="Yang X."/>
            <person name="Jeffery I.B."/>
            <person name="Cooney J.C."/>
            <person name="Kagawa T.F."/>
            <person name="Liu W."/>
            <person name="Song Y."/>
            <person name="Salvetti E."/>
            <person name="Wrobel A."/>
            <person name="Rasinkangas P."/>
            <person name="Parkhill J."/>
            <person name="Rea M.C."/>
            <person name="O'Sullivan O."/>
            <person name="Ritari J."/>
            <person name="Douillard F.P."/>
            <person name="Paul Ross R."/>
            <person name="Yang R."/>
            <person name="Briner A.E."/>
            <person name="Felis G.E."/>
            <person name="de Vos W.M."/>
            <person name="Barrangou R."/>
            <person name="Klaenhammer T.R."/>
            <person name="Caufield P.W."/>
            <person name="Cui Y."/>
            <person name="Zhang H."/>
            <person name="O'Toole P.W."/>
        </authorList>
    </citation>
    <scope>NUCLEOTIDE SEQUENCE [LARGE SCALE GENOMIC DNA]</scope>
    <source>
        <strain evidence="2 3">DSM 18630</strain>
    </source>
</reference>
<proteinExistence type="predicted"/>
<organism evidence="2 3">
    <name type="scientific">Liquorilactobacillus ghanensis DSM 18630</name>
    <dbReference type="NCBI Taxonomy" id="1423750"/>
    <lineage>
        <taxon>Bacteria</taxon>
        <taxon>Bacillati</taxon>
        <taxon>Bacillota</taxon>
        <taxon>Bacilli</taxon>
        <taxon>Lactobacillales</taxon>
        <taxon>Lactobacillaceae</taxon>
        <taxon>Liquorilactobacillus</taxon>
    </lineage>
</organism>
<accession>A0A0R1VJ71</accession>
<dbReference type="EMBL" id="AZGB01000018">
    <property type="protein sequence ID" value="KRM05617.1"/>
    <property type="molecule type" value="Genomic_DNA"/>
</dbReference>
<gene>
    <name evidence="2" type="ORF">FC89_GL001321</name>
</gene>
<feature type="region of interest" description="Disordered" evidence="1">
    <location>
        <begin position="22"/>
        <end position="50"/>
    </location>
</feature>
<keyword evidence="3" id="KW-1185">Reference proteome</keyword>
<dbReference type="PATRIC" id="fig|1423750.3.peg.1354"/>
<comment type="caution">
    <text evidence="2">The sequence shown here is derived from an EMBL/GenBank/DDBJ whole genome shotgun (WGS) entry which is preliminary data.</text>
</comment>
<protein>
    <submittedName>
        <fullName evidence="2">Uncharacterized protein</fullName>
    </submittedName>
</protein>
<evidence type="ECO:0000313" key="3">
    <source>
        <dbReference type="Proteomes" id="UP000051451"/>
    </source>
</evidence>
<sequence>MFLNNPYRVYFAKKDIDKAIKEQRKQERAQKKLERQREKIMKNEENKKSE</sequence>
<dbReference type="AlphaFoldDB" id="A0A0R1VJ71"/>
<dbReference type="Proteomes" id="UP000051451">
    <property type="component" value="Unassembled WGS sequence"/>
</dbReference>
<name>A0A0R1VJ71_9LACO</name>